<evidence type="ECO:0000256" key="1">
    <source>
        <dbReference type="SAM" id="MobiDB-lite"/>
    </source>
</evidence>
<comment type="caution">
    <text evidence="2">The sequence shown here is derived from an EMBL/GenBank/DDBJ whole genome shotgun (WGS) entry which is preliminary data.</text>
</comment>
<gene>
    <name evidence="2" type="ORF">LIER_01635</name>
</gene>
<evidence type="ECO:0000313" key="2">
    <source>
        <dbReference type="EMBL" id="GAA0140253.1"/>
    </source>
</evidence>
<feature type="compositionally biased region" description="Low complexity" evidence="1">
    <location>
        <begin position="62"/>
        <end position="73"/>
    </location>
</feature>
<sequence length="488" mass="54838">MRKKFSQDGVSHTHINPTISADQSHRSCNFLHLQSKREEKYYGINSPLHSNFKKRDGLARNSSKSTKSETPTSGDRRSSSSHFFNHTCSDMKAKGKFKISSIKLFHPSTIQGQGQLKYSTLISAKSGHFISIKFFNYPDCDGGKLAGIRKYPLRFLPFRKKGSSKVINFDSRIVLSLILPKKEHHVSGVEEHVVVECMDVESVFEDNFLGSNLENQSATPEIHDDLDVIISPMMKHTSRKRASTKAHHPDVSYGYTQKRPRLVLSQVNKAGPSELSGREEGTTIVEEKISIIYGLGQSLARTIPFSSSESDSNIKAEEVEDQDRFQLRVLVQTGQGSVDLDQDINTSDENSCLSFSNEIEATPLMDLTHCVGRETPSSVDNESKWYDGDESEDEQFDQNKPLSQSHILICEDFNQDLFNTEKHPTPTSTMPGSLHLLNFLSEFGLEDFPHMGFKFSCTGIRRGINIFEKLNKAMSNFEWSAAFPSSSC</sequence>
<proteinExistence type="predicted"/>
<feature type="compositionally biased region" description="Polar residues" evidence="1">
    <location>
        <begin position="8"/>
        <end position="20"/>
    </location>
</feature>
<evidence type="ECO:0000313" key="3">
    <source>
        <dbReference type="Proteomes" id="UP001454036"/>
    </source>
</evidence>
<feature type="region of interest" description="Disordered" evidence="1">
    <location>
        <begin position="373"/>
        <end position="398"/>
    </location>
</feature>
<name>A0AAV3NR73_LITER</name>
<feature type="region of interest" description="Disordered" evidence="1">
    <location>
        <begin position="44"/>
        <end position="81"/>
    </location>
</feature>
<accession>A0AAV3NR73</accession>
<keyword evidence="3" id="KW-1185">Reference proteome</keyword>
<reference evidence="2 3" key="1">
    <citation type="submission" date="2024-01" db="EMBL/GenBank/DDBJ databases">
        <title>The complete chloroplast genome sequence of Lithospermum erythrorhizon: insights into the phylogenetic relationship among Boraginaceae species and the maternal lineages of purple gromwells.</title>
        <authorList>
            <person name="Okada T."/>
            <person name="Watanabe K."/>
        </authorList>
    </citation>
    <scope>NUCLEOTIDE SEQUENCE [LARGE SCALE GENOMIC DNA]</scope>
</reference>
<dbReference type="EMBL" id="BAABME010000163">
    <property type="protein sequence ID" value="GAA0140253.1"/>
    <property type="molecule type" value="Genomic_DNA"/>
</dbReference>
<protein>
    <submittedName>
        <fullName evidence="2">Uncharacterized protein</fullName>
    </submittedName>
</protein>
<organism evidence="2 3">
    <name type="scientific">Lithospermum erythrorhizon</name>
    <name type="common">Purple gromwell</name>
    <name type="synonym">Lithospermum officinale var. erythrorhizon</name>
    <dbReference type="NCBI Taxonomy" id="34254"/>
    <lineage>
        <taxon>Eukaryota</taxon>
        <taxon>Viridiplantae</taxon>
        <taxon>Streptophyta</taxon>
        <taxon>Embryophyta</taxon>
        <taxon>Tracheophyta</taxon>
        <taxon>Spermatophyta</taxon>
        <taxon>Magnoliopsida</taxon>
        <taxon>eudicotyledons</taxon>
        <taxon>Gunneridae</taxon>
        <taxon>Pentapetalae</taxon>
        <taxon>asterids</taxon>
        <taxon>lamiids</taxon>
        <taxon>Boraginales</taxon>
        <taxon>Boraginaceae</taxon>
        <taxon>Boraginoideae</taxon>
        <taxon>Lithospermeae</taxon>
        <taxon>Lithospermum</taxon>
    </lineage>
</organism>
<feature type="region of interest" description="Disordered" evidence="1">
    <location>
        <begin position="1"/>
        <end position="20"/>
    </location>
</feature>
<dbReference type="Proteomes" id="UP001454036">
    <property type="component" value="Unassembled WGS sequence"/>
</dbReference>
<dbReference type="AlphaFoldDB" id="A0AAV3NR73"/>